<dbReference type="SUPFAM" id="SSF53167">
    <property type="entry name" value="Purine and uridine phosphorylases"/>
    <property type="match status" value="1"/>
</dbReference>
<dbReference type="Proteomes" id="UP001381693">
    <property type="component" value="Unassembled WGS sequence"/>
</dbReference>
<organism evidence="1 2">
    <name type="scientific">Halocaridina rubra</name>
    <name type="common">Hawaiian red shrimp</name>
    <dbReference type="NCBI Taxonomy" id="373956"/>
    <lineage>
        <taxon>Eukaryota</taxon>
        <taxon>Metazoa</taxon>
        <taxon>Ecdysozoa</taxon>
        <taxon>Arthropoda</taxon>
        <taxon>Crustacea</taxon>
        <taxon>Multicrustacea</taxon>
        <taxon>Malacostraca</taxon>
        <taxon>Eumalacostraca</taxon>
        <taxon>Eucarida</taxon>
        <taxon>Decapoda</taxon>
        <taxon>Pleocyemata</taxon>
        <taxon>Caridea</taxon>
        <taxon>Atyoidea</taxon>
        <taxon>Atyidae</taxon>
        <taxon>Halocaridina</taxon>
    </lineage>
</organism>
<keyword evidence="2" id="KW-1185">Reference proteome</keyword>
<reference evidence="1 2" key="1">
    <citation type="submission" date="2023-11" db="EMBL/GenBank/DDBJ databases">
        <title>Halocaridina rubra genome assembly.</title>
        <authorList>
            <person name="Smith C."/>
        </authorList>
    </citation>
    <scope>NUCLEOTIDE SEQUENCE [LARGE SCALE GENOMIC DNA]</scope>
    <source>
        <strain evidence="1">EP-1</strain>
        <tissue evidence="1">Whole</tissue>
    </source>
</reference>
<dbReference type="PANTHER" id="PTHR47705">
    <property type="entry name" value="AGAP000321-PA"/>
    <property type="match status" value="1"/>
</dbReference>
<dbReference type="EMBL" id="JAXCGZ010002947">
    <property type="protein sequence ID" value="KAK7083481.1"/>
    <property type="molecule type" value="Genomic_DNA"/>
</dbReference>
<protein>
    <submittedName>
        <fullName evidence="1">Uncharacterized protein</fullName>
    </submittedName>
</protein>
<dbReference type="PANTHER" id="PTHR47705:SF1">
    <property type="entry name" value="PNP_UDP_1 DOMAIN-CONTAINING PROTEIN"/>
    <property type="match status" value="1"/>
</dbReference>
<sequence length="103" mass="11462">MSYRDPNNPRIHLGAIASGRCVVGNDQTRQDFASQLSVLAYDQEFDAVVESVYGNRKDHYILIRGICDYNDGTRNKEWQPYAALAAASFMKAIICGMDAPTDV</sequence>
<dbReference type="InterPro" id="IPR035994">
    <property type="entry name" value="Nucleoside_phosphorylase_sf"/>
</dbReference>
<accession>A0AAN9A7B5</accession>
<comment type="caution">
    <text evidence="1">The sequence shown here is derived from an EMBL/GenBank/DDBJ whole genome shotgun (WGS) entry which is preliminary data.</text>
</comment>
<proteinExistence type="predicted"/>
<name>A0AAN9A7B5_HALRR</name>
<evidence type="ECO:0000313" key="2">
    <source>
        <dbReference type="Proteomes" id="UP001381693"/>
    </source>
</evidence>
<evidence type="ECO:0000313" key="1">
    <source>
        <dbReference type="EMBL" id="KAK7083481.1"/>
    </source>
</evidence>
<dbReference type="GO" id="GO:0009116">
    <property type="term" value="P:nucleoside metabolic process"/>
    <property type="evidence" value="ECO:0007669"/>
    <property type="project" value="InterPro"/>
</dbReference>
<dbReference type="Gene3D" id="3.40.50.1580">
    <property type="entry name" value="Nucleoside phosphorylase domain"/>
    <property type="match status" value="1"/>
</dbReference>
<dbReference type="AlphaFoldDB" id="A0AAN9A7B5"/>
<dbReference type="GO" id="GO:0003824">
    <property type="term" value="F:catalytic activity"/>
    <property type="evidence" value="ECO:0007669"/>
    <property type="project" value="InterPro"/>
</dbReference>
<gene>
    <name evidence="1" type="ORF">SK128_024109</name>
</gene>